<dbReference type="PANTHER" id="PTHR43162:SF1">
    <property type="entry name" value="PRESTALK A DIFFERENTIATION PROTEIN A"/>
    <property type="match status" value="1"/>
</dbReference>
<dbReference type="Pfam" id="PF05368">
    <property type="entry name" value="NmrA"/>
    <property type="match status" value="1"/>
</dbReference>
<dbReference type="Proteomes" id="UP001240150">
    <property type="component" value="Chromosome"/>
</dbReference>
<feature type="domain" description="NmrA-like" evidence="1">
    <location>
        <begin position="2"/>
        <end position="246"/>
    </location>
</feature>
<dbReference type="InterPro" id="IPR008030">
    <property type="entry name" value="NmrA-like"/>
</dbReference>
<dbReference type="Gene3D" id="3.90.25.10">
    <property type="entry name" value="UDP-galactose 4-epimerase, domain 1"/>
    <property type="match status" value="1"/>
</dbReference>
<evidence type="ECO:0000313" key="3">
    <source>
        <dbReference type="Proteomes" id="UP001240150"/>
    </source>
</evidence>
<organism evidence="2 3">
    <name type="scientific">Actinoplanes oblitus</name>
    <dbReference type="NCBI Taxonomy" id="3040509"/>
    <lineage>
        <taxon>Bacteria</taxon>
        <taxon>Bacillati</taxon>
        <taxon>Actinomycetota</taxon>
        <taxon>Actinomycetes</taxon>
        <taxon>Micromonosporales</taxon>
        <taxon>Micromonosporaceae</taxon>
        <taxon>Actinoplanes</taxon>
    </lineage>
</organism>
<dbReference type="InterPro" id="IPR036291">
    <property type="entry name" value="NAD(P)-bd_dom_sf"/>
</dbReference>
<keyword evidence="3" id="KW-1185">Reference proteome</keyword>
<dbReference type="PANTHER" id="PTHR43162">
    <property type="match status" value="1"/>
</dbReference>
<protein>
    <submittedName>
        <fullName evidence="2">NAD(P)H-binding protein</fullName>
    </submittedName>
</protein>
<dbReference type="EMBL" id="CP126980">
    <property type="protein sequence ID" value="WIM92685.1"/>
    <property type="molecule type" value="Genomic_DNA"/>
</dbReference>
<reference evidence="2 3" key="1">
    <citation type="submission" date="2023-06" db="EMBL/GenBank/DDBJ databases">
        <authorList>
            <person name="Yushchuk O."/>
            <person name="Binda E."/>
            <person name="Ruckert-Reed C."/>
            <person name="Fedorenko V."/>
            <person name="Kalinowski J."/>
            <person name="Marinelli F."/>
        </authorList>
    </citation>
    <scope>NUCLEOTIDE SEQUENCE [LARGE SCALE GENOMIC DNA]</scope>
    <source>
        <strain evidence="2 3">NRRL 3884</strain>
    </source>
</reference>
<dbReference type="InterPro" id="IPR051604">
    <property type="entry name" value="Ergot_Alk_Oxidoreductase"/>
</dbReference>
<proteinExistence type="predicted"/>
<gene>
    <name evidence="2" type="ORF">ACTOB_004638</name>
</gene>
<dbReference type="RefSeq" id="WP_284913892.1">
    <property type="nucleotide sequence ID" value="NZ_CP126980.1"/>
</dbReference>
<dbReference type="SUPFAM" id="SSF51735">
    <property type="entry name" value="NAD(P)-binding Rossmann-fold domains"/>
    <property type="match status" value="1"/>
</dbReference>
<evidence type="ECO:0000259" key="1">
    <source>
        <dbReference type="Pfam" id="PF05368"/>
    </source>
</evidence>
<evidence type="ECO:0000313" key="2">
    <source>
        <dbReference type="EMBL" id="WIM92685.1"/>
    </source>
</evidence>
<dbReference type="Gene3D" id="3.40.50.720">
    <property type="entry name" value="NAD(P)-binding Rossmann-like Domain"/>
    <property type="match status" value="1"/>
</dbReference>
<sequence length="292" mass="30730">MTIAVTTPTGNVGSRTVRLLAQAGARPRVLLRDPTRLDPGLHDLVDIAHGDLRDPAFVHTATEGVDTLLWITPEDFSAADPLADMATLVDAGTAAVRAHRIPRIVLISSVGAELGTGAGLIDGLAHSEHAFTATGAHVHTLRCGYYYTNLLAMTGELRTGRLTTTADPDRPMPWVDPRDIGDIAAARLLSPHRTGTAVQAVHGPADLTWTQAADILSAALDTTITVHQVTDETMAARLTQTGMSTKAVAAILAMTSGLRDGFTPEQPRTPLTTTPTTLHAWAVTTLAPALTA</sequence>
<name>A0ABY8WAE2_9ACTN</name>
<accession>A0ABY8WAE2</accession>